<keyword evidence="1" id="KW-1133">Transmembrane helix</keyword>
<evidence type="ECO:0000256" key="1">
    <source>
        <dbReference type="SAM" id="Phobius"/>
    </source>
</evidence>
<dbReference type="PATRIC" id="fig|1125712.3.peg.395"/>
<keyword evidence="3" id="KW-1185">Reference proteome</keyword>
<proteinExistence type="predicted"/>
<organism evidence="2 3">
    <name type="scientific">Olsenella profusa F0195</name>
    <dbReference type="NCBI Taxonomy" id="1125712"/>
    <lineage>
        <taxon>Bacteria</taxon>
        <taxon>Bacillati</taxon>
        <taxon>Actinomycetota</taxon>
        <taxon>Coriobacteriia</taxon>
        <taxon>Coriobacteriales</taxon>
        <taxon>Atopobiaceae</taxon>
        <taxon>Olsenella</taxon>
    </lineage>
</organism>
<dbReference type="EMBL" id="AWEZ01000016">
    <property type="protein sequence ID" value="ERL10188.1"/>
    <property type="molecule type" value="Genomic_DNA"/>
</dbReference>
<feature type="transmembrane region" description="Helical" evidence="1">
    <location>
        <begin position="33"/>
        <end position="51"/>
    </location>
</feature>
<name>U2TVV6_9ACTN</name>
<dbReference type="Pfam" id="PF09605">
    <property type="entry name" value="Trep_Strep"/>
    <property type="match status" value="1"/>
</dbReference>
<dbReference type="OrthoDB" id="1820405at2"/>
<evidence type="ECO:0000313" key="2">
    <source>
        <dbReference type="EMBL" id="ERL10188.1"/>
    </source>
</evidence>
<accession>U2TVV6</accession>
<feature type="transmembrane region" description="Helical" evidence="1">
    <location>
        <begin position="81"/>
        <end position="99"/>
    </location>
</feature>
<feature type="transmembrane region" description="Helical" evidence="1">
    <location>
        <begin position="111"/>
        <end position="132"/>
    </location>
</feature>
<protein>
    <submittedName>
        <fullName evidence="2">Putative bacterial integral membrane protein</fullName>
    </submittedName>
</protein>
<evidence type="ECO:0000313" key="3">
    <source>
        <dbReference type="Proteomes" id="UP000016638"/>
    </source>
</evidence>
<feature type="transmembrane region" description="Helical" evidence="1">
    <location>
        <begin position="152"/>
        <end position="174"/>
    </location>
</feature>
<dbReference type="eggNOG" id="ENOG5033IBT">
    <property type="taxonomic scope" value="Bacteria"/>
</dbReference>
<reference evidence="2 3" key="1">
    <citation type="submission" date="2013-08" db="EMBL/GenBank/DDBJ databases">
        <authorList>
            <person name="Durkin A.S."/>
            <person name="Haft D.R."/>
            <person name="McCorrison J."/>
            <person name="Torralba M."/>
            <person name="Gillis M."/>
            <person name="Haft D.H."/>
            <person name="Methe B."/>
            <person name="Sutton G."/>
            <person name="Nelson K.E."/>
        </authorList>
    </citation>
    <scope>NUCLEOTIDE SEQUENCE [LARGE SCALE GENOMIC DNA]</scope>
    <source>
        <strain evidence="2 3">F0195</strain>
    </source>
</reference>
<dbReference type="RefSeq" id="WP_021725204.1">
    <property type="nucleotide sequence ID" value="NZ_AWEZ01000016.1"/>
</dbReference>
<comment type="caution">
    <text evidence="2">The sequence shown here is derived from an EMBL/GenBank/DDBJ whole genome shotgun (WGS) entry which is preliminary data.</text>
</comment>
<feature type="transmembrane region" description="Helical" evidence="1">
    <location>
        <begin position="5"/>
        <end position="27"/>
    </location>
</feature>
<feature type="transmembrane region" description="Helical" evidence="1">
    <location>
        <begin position="58"/>
        <end position="75"/>
    </location>
</feature>
<keyword evidence="1" id="KW-0812">Transmembrane</keyword>
<keyword evidence="1" id="KW-0472">Membrane</keyword>
<sequence length="189" mass="20475">MGKRILHIGVAVVAYIMVFVIGATSSLLHPACYAYFGTIAPILFAFPYLVVASEIRTFGAATILNGLTLVCALVMDEGNAAFIIILIVLTILSEIIRGVRGYGSLRGVRLSFIPLALSYYGYAAHWWTATAATLQDATEEMSADYAVLVEQVIRNVPMLCVMVLLAIPVAILGMRLAERVMGRRAATFE</sequence>
<dbReference type="InterPro" id="IPR011733">
    <property type="entry name" value="CHP02185_IM"/>
</dbReference>
<gene>
    <name evidence="2" type="ORF">HMPREF1316_2163</name>
</gene>
<dbReference type="AlphaFoldDB" id="U2TVV6"/>
<dbReference type="Proteomes" id="UP000016638">
    <property type="component" value="Unassembled WGS sequence"/>
</dbReference>